<dbReference type="Proteomes" id="UP000183940">
    <property type="component" value="Unassembled WGS sequence"/>
</dbReference>
<gene>
    <name evidence="1" type="ORF">BI308_06810</name>
</gene>
<dbReference type="EMBL" id="MLAW01000008">
    <property type="protein sequence ID" value="OJJ26318.1"/>
    <property type="molecule type" value="Genomic_DNA"/>
</dbReference>
<dbReference type="AlphaFoldDB" id="A0A1L9QUH2"/>
<accession>A0A1L9QUH2</accession>
<keyword evidence="2" id="KW-1185">Reference proteome</keyword>
<reference evidence="1" key="1">
    <citation type="submission" date="2016-10" db="EMBL/GenBank/DDBJ databases">
        <title>CRISPR-Cas defence system in Roseofilum reptotaenium: evidence of a bacteriophage-cyanobacterium arms race in the coral black band disease.</title>
        <authorList>
            <person name="Buerger P."/>
            <person name="Wood-Charlson E.M."/>
            <person name="Weynberg K.D."/>
            <person name="Willis B."/>
            <person name="Van Oppen M.J."/>
        </authorList>
    </citation>
    <scope>NUCLEOTIDE SEQUENCE [LARGE SCALE GENOMIC DNA]</scope>
    <source>
        <strain evidence="1">AO1-A</strain>
    </source>
</reference>
<organism evidence="1 2">
    <name type="scientific">Roseofilum reptotaenium AO1-A</name>
    <dbReference type="NCBI Taxonomy" id="1925591"/>
    <lineage>
        <taxon>Bacteria</taxon>
        <taxon>Bacillati</taxon>
        <taxon>Cyanobacteriota</taxon>
        <taxon>Cyanophyceae</taxon>
        <taxon>Desertifilales</taxon>
        <taxon>Desertifilaceae</taxon>
        <taxon>Roseofilum</taxon>
    </lineage>
</organism>
<proteinExistence type="predicted"/>
<comment type="caution">
    <text evidence="1">The sequence shown here is derived from an EMBL/GenBank/DDBJ whole genome shotgun (WGS) entry which is preliminary data.</text>
</comment>
<evidence type="ECO:0000313" key="2">
    <source>
        <dbReference type="Proteomes" id="UP000183940"/>
    </source>
</evidence>
<name>A0A1L9QUH2_9CYAN</name>
<evidence type="ECO:0000313" key="1">
    <source>
        <dbReference type="EMBL" id="OJJ26318.1"/>
    </source>
</evidence>
<dbReference type="STRING" id="1925591.BI308_06810"/>
<sequence>MAFWAKIPFERQIYVIDLDRIDTFICATNGKISFWLPDSQTPIVLTPQGELESYLKVQKYIHNCLENRKDRNWLKFHYERNDYFINLIQISLFAYHPGNKKLTFWLPNSQTEIVLNPKFHEQAYHEVIEYIRQQTHYSLDDE</sequence>
<protein>
    <submittedName>
        <fullName evidence="1">Uncharacterized protein</fullName>
    </submittedName>
</protein>